<dbReference type="InterPro" id="IPR043131">
    <property type="entry name" value="BCAT-like_N"/>
</dbReference>
<protein>
    <submittedName>
        <fullName evidence="2">Aminodeoxychorismate synthase, component I</fullName>
    </submittedName>
</protein>
<dbReference type="PANTHER" id="PTHR11236">
    <property type="entry name" value="AMINOBENZOATE/ANTHRANILATE SYNTHASE"/>
    <property type="match status" value="1"/>
</dbReference>
<dbReference type="InterPro" id="IPR043132">
    <property type="entry name" value="BCAT-like_C"/>
</dbReference>
<dbReference type="Gene3D" id="3.60.120.10">
    <property type="entry name" value="Anthranilate synthase"/>
    <property type="match status" value="1"/>
</dbReference>
<sequence>MKAEINFKYIAEKNRNYHFKFEQPFKIVVVNDADKVEAALREAETSGYIVLTVMKYEASRLFDPLLSTKDSDQLIKFYYFNRESLINKSFNEEAPNITLDFQFMNDKAHIIKQIEAIQQEIRLGNTYQVNYTTRLLAKNNERNLYHVYEKLSKQHGDYTAYIEDDTQTIVSISPELFFQYDFSTKEVLTKPMKGTMPTDSNPVKDTQNFQFLKDSVKDRAENVMIVDLLRNDLSKIAKKGSVKVPHLFTIERFKSVYQMTSTITATLEDKGLYDIMKALFPCGSITGAPKQSTMNIINRLEDTERSVYCGTIGLIVPNEVAIFNVPIRTLEYKHNEEVVTYGVGGGITIDSNSELEYDEMVAKSKILDYIRDTSVTLPDDFHLIETMRVERGEIKRKAYHKARMMKALNHFKIDYDENELDSLFDSTFHDIKEVEPFMLRITVDCNGNISSSIKSIGTFNHKAALRLMHFNKKAFHQNKTSVRSQYASEGLTLFHDDTYLLEFNIGNAVIESKGVYYTPKHDYILNGCMRSALLDRGEVKEAQIEVATFIEKYRAGEVKLYMINSLREWVQVTLQLK</sequence>
<feature type="domain" description="Chorismate-utilising enzyme C-terminal" evidence="1">
    <location>
        <begin position="111"/>
        <end position="363"/>
    </location>
</feature>
<dbReference type="InterPro" id="IPR001544">
    <property type="entry name" value="Aminotrans_IV"/>
</dbReference>
<evidence type="ECO:0000259" key="1">
    <source>
        <dbReference type="Pfam" id="PF00425"/>
    </source>
</evidence>
<dbReference type="SUPFAM" id="SSF56752">
    <property type="entry name" value="D-aminoacid aminotransferase-like PLP-dependent enzymes"/>
    <property type="match status" value="1"/>
</dbReference>
<dbReference type="PRINTS" id="PR00095">
    <property type="entry name" value="ANTSNTHASEI"/>
</dbReference>
<dbReference type="Pfam" id="PF00425">
    <property type="entry name" value="Chorismate_bind"/>
    <property type="match status" value="1"/>
</dbReference>
<evidence type="ECO:0000313" key="2">
    <source>
        <dbReference type="EMBL" id="RAK46090.1"/>
    </source>
</evidence>
<dbReference type="PANTHER" id="PTHR11236:SF50">
    <property type="entry name" value="AMINODEOXYCHORISMATE SYNTHASE COMPONENT 1"/>
    <property type="match status" value="1"/>
</dbReference>
<evidence type="ECO:0000313" key="3">
    <source>
        <dbReference type="Proteomes" id="UP000249808"/>
    </source>
</evidence>
<reference evidence="2 3" key="1">
    <citation type="journal article" date="2018" name="Front. Microbiol.">
        <title>Description and Comparative Genomics of Macrococcus caseolyticus subsp. hominis subsp. nov., Macrococcus goetzii sp. nov., Macrococcus epidermidis sp. nov., and Macrococcus bohemicus sp. nov., Novel Macrococci From Human Clinical Material With Virulence Potential and Suspected Uptake of Foreign DNA by Natural Transformation.</title>
        <authorList>
            <person name="Maslanova I."/>
            <person name="Wertheimer Z."/>
            <person name="Sedlacek I."/>
            <person name="Svec P."/>
            <person name="Indrakova A."/>
            <person name="Kovarovic V."/>
            <person name="Schumann P."/>
            <person name="Sproer C."/>
            <person name="Kralova S."/>
            <person name="Sedo O."/>
            <person name="Kristofova L."/>
            <person name="Vrbovska V."/>
            <person name="Fuzik T."/>
            <person name="Petras P."/>
            <person name="Zdrahal Z."/>
            <person name="Ruzickova V."/>
            <person name="Doskar J."/>
            <person name="Pantucek R."/>
        </authorList>
    </citation>
    <scope>NUCLEOTIDE SEQUENCE [LARGE SCALE GENOMIC DNA]</scope>
    <source>
        <strain evidence="2 3">01/688</strain>
    </source>
</reference>
<dbReference type="SUPFAM" id="SSF56322">
    <property type="entry name" value="ADC synthase"/>
    <property type="match status" value="1"/>
</dbReference>
<dbReference type="GO" id="GO:0000162">
    <property type="term" value="P:L-tryptophan biosynthetic process"/>
    <property type="evidence" value="ECO:0007669"/>
    <property type="project" value="TreeGrafter"/>
</dbReference>
<name>A0A327ZUL9_9STAP</name>
<dbReference type="GO" id="GO:0046820">
    <property type="term" value="F:4-amino-4-deoxychorismate synthase activity"/>
    <property type="evidence" value="ECO:0007669"/>
    <property type="project" value="TreeGrafter"/>
</dbReference>
<dbReference type="RefSeq" id="WP_111714260.1">
    <property type="nucleotide sequence ID" value="NZ_JBHSSR010000001.1"/>
</dbReference>
<organism evidence="2 3">
    <name type="scientific">Macrococcus epidermidis</name>
    <dbReference type="NCBI Taxonomy" id="1902580"/>
    <lineage>
        <taxon>Bacteria</taxon>
        <taxon>Bacillati</taxon>
        <taxon>Bacillota</taxon>
        <taxon>Bacilli</taxon>
        <taxon>Bacillales</taxon>
        <taxon>Staphylococcaceae</taxon>
        <taxon>Macrococcus</taxon>
    </lineage>
</organism>
<dbReference type="AlphaFoldDB" id="A0A327ZUL9"/>
<accession>A0A327ZUL9</accession>
<dbReference type="InterPro" id="IPR036038">
    <property type="entry name" value="Aminotransferase-like"/>
</dbReference>
<dbReference type="Pfam" id="PF01063">
    <property type="entry name" value="Aminotran_4"/>
    <property type="match status" value="1"/>
</dbReference>
<keyword evidence="3" id="KW-1185">Reference proteome</keyword>
<dbReference type="Gene3D" id="3.30.470.10">
    <property type="match status" value="1"/>
</dbReference>
<gene>
    <name evidence="2" type="ORF">BHU61_01185</name>
</gene>
<dbReference type="EMBL" id="PZJH01000001">
    <property type="protein sequence ID" value="RAK46090.1"/>
    <property type="molecule type" value="Genomic_DNA"/>
</dbReference>
<proteinExistence type="predicted"/>
<comment type="caution">
    <text evidence="2">The sequence shown here is derived from an EMBL/GenBank/DDBJ whole genome shotgun (WGS) entry which is preliminary data.</text>
</comment>
<dbReference type="InterPro" id="IPR005801">
    <property type="entry name" value="ADC_synthase"/>
</dbReference>
<dbReference type="InterPro" id="IPR015890">
    <property type="entry name" value="Chorismate_C"/>
</dbReference>
<dbReference type="InterPro" id="IPR019999">
    <property type="entry name" value="Anth_synth_I-like"/>
</dbReference>
<dbReference type="Proteomes" id="UP000249808">
    <property type="component" value="Unassembled WGS sequence"/>
</dbReference>
<dbReference type="Gene3D" id="3.20.10.10">
    <property type="entry name" value="D-amino Acid Aminotransferase, subunit A, domain 2"/>
    <property type="match status" value="1"/>
</dbReference>